<dbReference type="RefSeq" id="WP_025080157.1">
    <property type="nucleotide sequence ID" value="NZ_AZGI01000003.1"/>
</dbReference>
<gene>
    <name evidence="2" type="ORF">FC39_GL001352</name>
</gene>
<comment type="similarity">
    <text evidence="1">Belongs to the MecA family.</text>
</comment>
<dbReference type="STRING" id="1423754.FC39_GL001352"/>
<dbReference type="Proteomes" id="UP000051223">
    <property type="component" value="Unassembled WGS sequence"/>
</dbReference>
<dbReference type="InterPro" id="IPR008681">
    <property type="entry name" value="Neg-reg_MecA"/>
</dbReference>
<name>A0A0R1YFA5_9LACO</name>
<evidence type="ECO:0000313" key="3">
    <source>
        <dbReference type="Proteomes" id="UP000051223"/>
    </source>
</evidence>
<dbReference type="OrthoDB" id="2360201at2"/>
<sequence>MEIRRIDENTIRVQLSREELEERGVNGLDMLSDRHKIQDFFYTILSEIDTDHDFAHDEPVSFQVMPNNGGLDLLISKAKDGGINSLQKMLRGELDDDISNTNSQPVKPGFSDLDSNNDKAGHKQNVAKVNQGFSSHDDNSQEENLNHAYAFNDLDTVIELADNLRANDIASSLYYQRGKYFMEIAFLSEEYSELKPNDAWAIANEYGIKINEKEMNSVKEIGKCLFRQDALGNIRHYFIKPAKI</sequence>
<dbReference type="EMBL" id="AZGI01000003">
    <property type="protein sequence ID" value="KRM41150.1"/>
    <property type="molecule type" value="Genomic_DNA"/>
</dbReference>
<dbReference type="PATRIC" id="fig|1423754.3.peg.1390"/>
<dbReference type="eggNOG" id="COG4862">
    <property type="taxonomic scope" value="Bacteria"/>
</dbReference>
<dbReference type="PANTHER" id="PTHR39161:SF1">
    <property type="entry name" value="ADAPTER PROTEIN MECA 1"/>
    <property type="match status" value="1"/>
</dbReference>
<organism evidence="2 3">
    <name type="scientific">Lactobacillus hamsteri DSM 5661 = JCM 6256</name>
    <dbReference type="NCBI Taxonomy" id="1423754"/>
    <lineage>
        <taxon>Bacteria</taxon>
        <taxon>Bacillati</taxon>
        <taxon>Bacillota</taxon>
        <taxon>Bacilli</taxon>
        <taxon>Lactobacillales</taxon>
        <taxon>Lactobacillaceae</taxon>
        <taxon>Lactobacillus</taxon>
    </lineage>
</organism>
<evidence type="ECO:0000256" key="1">
    <source>
        <dbReference type="ARBA" id="ARBA00005397"/>
    </source>
</evidence>
<dbReference type="Pfam" id="PF05389">
    <property type="entry name" value="MecA"/>
    <property type="match status" value="1"/>
</dbReference>
<dbReference type="PANTHER" id="PTHR39161">
    <property type="entry name" value="ADAPTER PROTEIN MECA"/>
    <property type="match status" value="1"/>
</dbReference>
<dbReference type="Gene3D" id="3.30.70.1950">
    <property type="match status" value="1"/>
</dbReference>
<keyword evidence="3" id="KW-1185">Reference proteome</keyword>
<dbReference type="AlphaFoldDB" id="A0A0R1YFA5"/>
<evidence type="ECO:0000313" key="2">
    <source>
        <dbReference type="EMBL" id="KRM41150.1"/>
    </source>
</evidence>
<protein>
    <submittedName>
        <fullName evidence="2">Competence negative regulator MecA</fullName>
    </submittedName>
</protein>
<proteinExistence type="inferred from homology"/>
<comment type="caution">
    <text evidence="2">The sequence shown here is derived from an EMBL/GenBank/DDBJ whole genome shotgun (WGS) entry which is preliminary data.</text>
</comment>
<dbReference type="PIRSF" id="PIRSF029008">
    <property type="entry name" value="MecA"/>
    <property type="match status" value="1"/>
</dbReference>
<reference evidence="2 3" key="1">
    <citation type="journal article" date="2015" name="Genome Announc.">
        <title>Expanding the biotechnology potential of lactobacilli through comparative genomics of 213 strains and associated genera.</title>
        <authorList>
            <person name="Sun Z."/>
            <person name="Harris H.M."/>
            <person name="McCann A."/>
            <person name="Guo C."/>
            <person name="Argimon S."/>
            <person name="Zhang W."/>
            <person name="Yang X."/>
            <person name="Jeffery I.B."/>
            <person name="Cooney J.C."/>
            <person name="Kagawa T.F."/>
            <person name="Liu W."/>
            <person name="Song Y."/>
            <person name="Salvetti E."/>
            <person name="Wrobel A."/>
            <person name="Rasinkangas P."/>
            <person name="Parkhill J."/>
            <person name="Rea M.C."/>
            <person name="O'Sullivan O."/>
            <person name="Ritari J."/>
            <person name="Douillard F.P."/>
            <person name="Paul Ross R."/>
            <person name="Yang R."/>
            <person name="Briner A.E."/>
            <person name="Felis G.E."/>
            <person name="de Vos W.M."/>
            <person name="Barrangou R."/>
            <person name="Klaenhammer T.R."/>
            <person name="Caufield P.W."/>
            <person name="Cui Y."/>
            <person name="Zhang H."/>
            <person name="O'Toole P.W."/>
        </authorList>
    </citation>
    <scope>NUCLEOTIDE SEQUENCE [LARGE SCALE GENOMIC DNA]</scope>
    <source>
        <strain evidence="2 3">DSM 5661</strain>
    </source>
</reference>
<dbReference type="InterPro" id="IPR038471">
    <property type="entry name" value="MecA_C_sf"/>
</dbReference>
<accession>A0A0R1YFA5</accession>